<protein>
    <submittedName>
        <fullName evidence="2">Uncharacterized protein</fullName>
    </submittedName>
</protein>
<accession>A0A061GQR2</accession>
<evidence type="ECO:0000313" key="2">
    <source>
        <dbReference type="EMBL" id="EOY31723.1"/>
    </source>
</evidence>
<feature type="region of interest" description="Disordered" evidence="1">
    <location>
        <begin position="1"/>
        <end position="20"/>
    </location>
</feature>
<reference evidence="2 3" key="1">
    <citation type="journal article" date="2013" name="Genome Biol.">
        <title>The genome sequence of the most widely cultivated cacao type and its use to identify candidate genes regulating pod color.</title>
        <authorList>
            <person name="Motamayor J.C."/>
            <person name="Mockaitis K."/>
            <person name="Schmutz J."/>
            <person name="Haiminen N."/>
            <person name="Iii D.L."/>
            <person name="Cornejo O."/>
            <person name="Findley S.D."/>
            <person name="Zheng P."/>
            <person name="Utro F."/>
            <person name="Royaert S."/>
            <person name="Saski C."/>
            <person name="Jenkins J."/>
            <person name="Podicheti R."/>
            <person name="Zhao M."/>
            <person name="Scheffler B.E."/>
            <person name="Stack J.C."/>
            <person name="Feltus F.A."/>
            <person name="Mustiga G.M."/>
            <person name="Amores F."/>
            <person name="Phillips W."/>
            <person name="Marelli J.P."/>
            <person name="May G.D."/>
            <person name="Shapiro H."/>
            <person name="Ma J."/>
            <person name="Bustamante C.D."/>
            <person name="Schnell R.J."/>
            <person name="Main D."/>
            <person name="Gilbert D."/>
            <person name="Parida L."/>
            <person name="Kuhn D.N."/>
        </authorList>
    </citation>
    <scope>NUCLEOTIDE SEQUENCE [LARGE SCALE GENOMIC DNA]</scope>
    <source>
        <strain evidence="3">cv. Matina 1-6</strain>
    </source>
</reference>
<evidence type="ECO:0000256" key="1">
    <source>
        <dbReference type="SAM" id="MobiDB-lite"/>
    </source>
</evidence>
<evidence type="ECO:0000313" key="3">
    <source>
        <dbReference type="Proteomes" id="UP000026915"/>
    </source>
</evidence>
<dbReference type="InParanoid" id="A0A061GQR2"/>
<dbReference type="EMBL" id="CM001887">
    <property type="protein sequence ID" value="EOY31723.1"/>
    <property type="molecule type" value="Genomic_DNA"/>
</dbReference>
<name>A0A061GQR2_THECC</name>
<gene>
    <name evidence="2" type="ORF">TCM_038828</name>
</gene>
<dbReference type="Proteomes" id="UP000026915">
    <property type="component" value="Chromosome 9"/>
</dbReference>
<proteinExistence type="predicted"/>
<dbReference type="Gramene" id="EOY31723">
    <property type="protein sequence ID" value="EOY31723"/>
    <property type="gene ID" value="TCM_038828"/>
</dbReference>
<organism evidence="2 3">
    <name type="scientific">Theobroma cacao</name>
    <name type="common">Cacao</name>
    <name type="synonym">Cocoa</name>
    <dbReference type="NCBI Taxonomy" id="3641"/>
    <lineage>
        <taxon>Eukaryota</taxon>
        <taxon>Viridiplantae</taxon>
        <taxon>Streptophyta</taxon>
        <taxon>Embryophyta</taxon>
        <taxon>Tracheophyta</taxon>
        <taxon>Spermatophyta</taxon>
        <taxon>Magnoliopsida</taxon>
        <taxon>eudicotyledons</taxon>
        <taxon>Gunneridae</taxon>
        <taxon>Pentapetalae</taxon>
        <taxon>rosids</taxon>
        <taxon>malvids</taxon>
        <taxon>Malvales</taxon>
        <taxon>Malvaceae</taxon>
        <taxon>Byttnerioideae</taxon>
        <taxon>Theobroma</taxon>
    </lineage>
</organism>
<dbReference type="AlphaFoldDB" id="A0A061GQR2"/>
<sequence>MGGKMPSSLFGNPKSKDDLGQSSEWHVFFSWKAKAVTTMSSPIPIRQRNFQKNWKDLSFKTPHVLL</sequence>
<keyword evidence="3" id="KW-1185">Reference proteome</keyword>
<dbReference type="HOGENOM" id="CLU_2836432_0_0_1"/>